<evidence type="ECO:0000256" key="1">
    <source>
        <dbReference type="ARBA" id="ARBA00009860"/>
    </source>
</evidence>
<dbReference type="EMBL" id="CAJJDN010000047">
    <property type="protein sequence ID" value="CAD8084493.1"/>
    <property type="molecule type" value="Genomic_DNA"/>
</dbReference>
<dbReference type="OrthoDB" id="283324at2759"/>
<organism evidence="6 7">
    <name type="scientific">Paramecium sonneborni</name>
    <dbReference type="NCBI Taxonomy" id="65129"/>
    <lineage>
        <taxon>Eukaryota</taxon>
        <taxon>Sar</taxon>
        <taxon>Alveolata</taxon>
        <taxon>Ciliophora</taxon>
        <taxon>Intramacronucleata</taxon>
        <taxon>Oligohymenophorea</taxon>
        <taxon>Peniculida</taxon>
        <taxon>Parameciidae</taxon>
        <taxon>Paramecium</taxon>
    </lineage>
</organism>
<dbReference type="GO" id="GO:0016281">
    <property type="term" value="C:eukaryotic translation initiation factor 4F complex"/>
    <property type="evidence" value="ECO:0007669"/>
    <property type="project" value="TreeGrafter"/>
</dbReference>
<dbReference type="GO" id="GO:0006417">
    <property type="term" value="P:regulation of translation"/>
    <property type="evidence" value="ECO:0007669"/>
    <property type="project" value="UniProtKB-KW"/>
</dbReference>
<keyword evidence="5" id="KW-0648">Protein biosynthesis</keyword>
<dbReference type="Pfam" id="PF01652">
    <property type="entry name" value="IF4E"/>
    <property type="match status" value="1"/>
</dbReference>
<evidence type="ECO:0000256" key="3">
    <source>
        <dbReference type="ARBA" id="ARBA00022845"/>
    </source>
</evidence>
<dbReference type="PANTHER" id="PTHR11960">
    <property type="entry name" value="EUKARYOTIC TRANSLATION INITIATION FACTOR 4E RELATED"/>
    <property type="match status" value="1"/>
</dbReference>
<evidence type="ECO:0000256" key="5">
    <source>
        <dbReference type="ARBA" id="ARBA00022917"/>
    </source>
</evidence>
<gene>
    <name evidence="6" type="ORF">PSON_ATCC_30995.1.T0470014</name>
</gene>
<dbReference type="GO" id="GO:0003743">
    <property type="term" value="F:translation initiation factor activity"/>
    <property type="evidence" value="ECO:0007669"/>
    <property type="project" value="UniProtKB-KW"/>
</dbReference>
<dbReference type="Proteomes" id="UP000692954">
    <property type="component" value="Unassembled WGS sequence"/>
</dbReference>
<evidence type="ECO:0000313" key="6">
    <source>
        <dbReference type="EMBL" id="CAD8084493.1"/>
    </source>
</evidence>
<evidence type="ECO:0000256" key="2">
    <source>
        <dbReference type="ARBA" id="ARBA00022540"/>
    </source>
</evidence>
<dbReference type="InterPro" id="IPR001040">
    <property type="entry name" value="TIF_eIF_4E"/>
</dbReference>
<accession>A0A8S1N470</accession>
<dbReference type="PANTHER" id="PTHR11960:SF8">
    <property type="entry name" value="EUKARYOTIC TRANSLATION INITIATION FACTOR 4E1-RELATED"/>
    <property type="match status" value="1"/>
</dbReference>
<reference evidence="6" key="1">
    <citation type="submission" date="2021-01" db="EMBL/GenBank/DDBJ databases">
        <authorList>
            <consortium name="Genoscope - CEA"/>
            <person name="William W."/>
        </authorList>
    </citation>
    <scope>NUCLEOTIDE SEQUENCE</scope>
</reference>
<evidence type="ECO:0000313" key="7">
    <source>
        <dbReference type="Proteomes" id="UP000692954"/>
    </source>
</evidence>
<evidence type="ECO:0000256" key="4">
    <source>
        <dbReference type="ARBA" id="ARBA00022884"/>
    </source>
</evidence>
<keyword evidence="7" id="KW-1185">Reference proteome</keyword>
<sequence length="206" mass="24337">MSDQFHQLNDKWTISEKYTVQNKDDDYKKTIVDICSIKSVEEFAFIMKQTIYQSLTDLFSEPQKQKQFKNFKNNAIETQIEAIQFFKNDINPCWEDPENEKGGDIQFEVPLTSIDIYNQLYTDIIYEIIGQSKEELRHVNGVRVLDKINAVKGNGIRIELWLDIDPVDTNEQVKNNVKKIDDWILQLAEQYDIRQLKLKTQSHKKK</sequence>
<comment type="caution">
    <text evidence="6">The sequence shown here is derived from an EMBL/GenBank/DDBJ whole genome shotgun (WGS) entry which is preliminary data.</text>
</comment>
<keyword evidence="4" id="KW-0694">RNA-binding</keyword>
<name>A0A8S1N470_9CILI</name>
<dbReference type="AlphaFoldDB" id="A0A8S1N470"/>
<protein>
    <submittedName>
        <fullName evidence="6">Uncharacterized protein</fullName>
    </submittedName>
</protein>
<proteinExistence type="inferred from homology"/>
<keyword evidence="3" id="KW-0810">Translation regulation</keyword>
<dbReference type="GO" id="GO:0000340">
    <property type="term" value="F:RNA 7-methylguanosine cap binding"/>
    <property type="evidence" value="ECO:0007669"/>
    <property type="project" value="TreeGrafter"/>
</dbReference>
<keyword evidence="2" id="KW-0396">Initiation factor</keyword>
<comment type="similarity">
    <text evidence="1">Belongs to the eukaryotic initiation factor 4E family.</text>
</comment>